<evidence type="ECO:0000256" key="4">
    <source>
        <dbReference type="PIRSR" id="PIRSR623088-3"/>
    </source>
</evidence>
<dbReference type="Pfam" id="PF13358">
    <property type="entry name" value="DDE_3"/>
    <property type="match status" value="1"/>
</dbReference>
<evidence type="ECO:0000313" key="7">
    <source>
        <dbReference type="Proteomes" id="UP000095280"/>
    </source>
</evidence>
<dbReference type="CDD" id="cd00077">
    <property type="entry name" value="HDc"/>
    <property type="match status" value="1"/>
</dbReference>
<dbReference type="Gene3D" id="1.10.1300.10">
    <property type="entry name" value="3'5'-cyclic nucleotide phosphodiesterase, catalytic domain"/>
    <property type="match status" value="2"/>
</dbReference>
<evidence type="ECO:0000256" key="5">
    <source>
        <dbReference type="SAM" id="MobiDB-lite"/>
    </source>
</evidence>
<dbReference type="PROSITE" id="PS51845">
    <property type="entry name" value="PDEASE_I_2"/>
    <property type="match status" value="1"/>
</dbReference>
<dbReference type="InterPro" id="IPR038717">
    <property type="entry name" value="Tc1-like_DDE_dom"/>
</dbReference>
<evidence type="ECO:0000259" key="6">
    <source>
        <dbReference type="PROSITE" id="PS51845"/>
    </source>
</evidence>
<feature type="binding site" evidence="4">
    <location>
        <position position="121"/>
    </location>
    <ligand>
        <name>Zn(2+)</name>
        <dbReference type="ChEBI" id="CHEBI:29105"/>
        <label>1</label>
    </ligand>
</feature>
<evidence type="ECO:0000313" key="8">
    <source>
        <dbReference type="WBParaSite" id="maker-uti_cns_0002311-snap-gene-0.3-mRNA-1"/>
    </source>
</evidence>
<feature type="region of interest" description="Disordered" evidence="5">
    <location>
        <begin position="931"/>
        <end position="952"/>
    </location>
</feature>
<evidence type="ECO:0000256" key="2">
    <source>
        <dbReference type="ARBA" id="ARBA00022801"/>
    </source>
</evidence>
<keyword evidence="7" id="KW-1185">Reference proteome</keyword>
<dbReference type="InterPro" id="IPR023088">
    <property type="entry name" value="PDEase"/>
</dbReference>
<dbReference type="WBParaSite" id="maker-uti_cns_0002311-snap-gene-0.3-mRNA-1">
    <property type="protein sequence ID" value="maker-uti_cns_0002311-snap-gene-0.3-mRNA-1"/>
    <property type="gene ID" value="maker-uti_cns_0002311-snap-gene-0.3"/>
</dbReference>
<keyword evidence="2" id="KW-0378">Hydrolase</keyword>
<reference evidence="8" key="1">
    <citation type="submission" date="2016-11" db="UniProtKB">
        <authorList>
            <consortium name="WormBaseParasite"/>
        </authorList>
    </citation>
    <scope>IDENTIFICATION</scope>
</reference>
<feature type="region of interest" description="Disordered" evidence="5">
    <location>
        <begin position="467"/>
        <end position="486"/>
    </location>
</feature>
<dbReference type="GO" id="GO:0007165">
    <property type="term" value="P:signal transduction"/>
    <property type="evidence" value="ECO:0007669"/>
    <property type="project" value="InterPro"/>
</dbReference>
<proteinExistence type="predicted"/>
<dbReference type="GO" id="GO:0046872">
    <property type="term" value="F:metal ion binding"/>
    <property type="evidence" value="ECO:0007669"/>
    <property type="project" value="UniProtKB-KW"/>
</dbReference>
<dbReference type="Proteomes" id="UP000095280">
    <property type="component" value="Unplaced"/>
</dbReference>
<dbReference type="Pfam" id="PF00233">
    <property type="entry name" value="PDEase_I"/>
    <property type="match status" value="1"/>
</dbReference>
<dbReference type="InterPro" id="IPR036971">
    <property type="entry name" value="PDEase_catalytic_dom_sf"/>
</dbReference>
<evidence type="ECO:0000256" key="1">
    <source>
        <dbReference type="ARBA" id="ARBA00022723"/>
    </source>
</evidence>
<dbReference type="InterPro" id="IPR003607">
    <property type="entry name" value="HD/PDEase_dom"/>
</dbReference>
<dbReference type="PRINTS" id="PR00387">
    <property type="entry name" value="PDIESTERASE1"/>
</dbReference>
<dbReference type="SUPFAM" id="SSF109604">
    <property type="entry name" value="HD-domain/PDEase-like"/>
    <property type="match status" value="1"/>
</dbReference>
<dbReference type="PANTHER" id="PTHR11347">
    <property type="entry name" value="CYCLIC NUCLEOTIDE PHOSPHODIESTERASE"/>
    <property type="match status" value="1"/>
</dbReference>
<feature type="binding site" evidence="4">
    <location>
        <position position="157"/>
    </location>
    <ligand>
        <name>Zn(2+)</name>
        <dbReference type="ChEBI" id="CHEBI:29105"/>
        <label>1</label>
    </ligand>
</feature>
<dbReference type="GO" id="GO:0003676">
    <property type="term" value="F:nucleic acid binding"/>
    <property type="evidence" value="ECO:0007669"/>
    <property type="project" value="InterPro"/>
</dbReference>
<evidence type="ECO:0000256" key="3">
    <source>
        <dbReference type="PIRSR" id="PIRSR623088-1"/>
    </source>
</evidence>
<dbReference type="GO" id="GO:0004114">
    <property type="term" value="F:3',5'-cyclic-nucleotide phosphodiesterase activity"/>
    <property type="evidence" value="ECO:0007669"/>
    <property type="project" value="InterPro"/>
</dbReference>
<sequence length="1361" mass="146625">LGNIGSTLSRCVSRRHHQHQSVEVAVPRTPASAARRIRRHLQLPVQRWGACSVSESELEALKRPDFSNWDWPEEKLAVFLRAMFHDLRLTGRLGIGDGALDNFLVQVYQSYNRVPFHNFQHCFMVTQMVYCLVCADQLWLRVPRLELLCLLTAAACHDLDHPGLSNHWQRSAGTGLSACYGPEATLERHHLATAMSLVGRGLLSGLTAQEFRYARRRIARLILATDLARHSAVMAEFQEFFAEARLERSQGIEPLAVMDPERFAGKAKSQCGFIGGVALPMNSALARVLPCATECLLAPVQQQLRHYTDLLASTGSQQAQQAGGSELFIKRQVYIYDTQAEAEVVAWINIVVPEAKLPNRLQGAAGGAEGRLCAEPVEQQPDRDTEGQCRQHRLEQAARRRDVGSFDCQLCGYTGPVCDPKPALKNQRNFTEEQFRASDGQVCFMVFFSRSGLCRGSSRWLRPSLLAHSGQQGQSRGQKEAAGTELPRRGVAQVGVAAPGVAGFHAGRGSRAADDASHISLDAVPLALSCAAGHGAAGGAEVAVDGVGRGGQKADGDQEAESGQTEHLLTLHADGRLGNVLLKQNRKDIRELVMTSNGHGFLARHFLRVDLESELCPFCEHGKEDAQHFVCHWPFFTRDRLRYLGPKPSINEVCQPGSIPRLIQFLRTTRRSPCRTDWRTTLNLPQLTQSEPKCSFKKKPIRQEARRMHVEWMLDEGSQVNTIFMDEFGVNIWTARTQGRSAKGLPAVTVVSGQRGQNLTICLAISQLGLIHSTLFEGGFKNEHFMEFLSEIDVLMEEEFVLLSDGARAHLGVPGMSEGHAHRFLPPYSPFINPAEYAGSALKAKLKTQLQSPAIQREVADTGLAAAAGATLHQHRMRILKREVQQALNCITPLKCLRWINHSQTYFNRSIFSSSGLCRGSSRWLRRPSLLAHSGQQGQSRGQKEAAGTELPRRGVAQVGVAAPGVGAFHAGSDSRAANDASHIRLHAVGAAGCRGAAGHGAAGGAEVAVDGVGRGGQKAGDDQEAESGQTEHLLTLHADGSSIFSSSGLCAAVLGGCGGRHCLHTAASRARAAVSRRPLGPNCLGEELHRGSRATDDASHISLDAVGAAGCRGAAGHGAAGGAEVAVDGVGRGGQKAGGDQEAESGQTEHLLTLHADGRGLRASGCSEEALPLISLIPGDHGQLVLRCRTGRSSSSVGVRSAVPSGESRRWTVACPVADELAEILGPENVGEVRVRAEIGADGENFVLENGGAGAGVLGEGRHGSPSRNDVVAVARGGVDYPSRRFSTLDELLLRLAVGGLDVKRVVLDFRLSDLDDGTAQDPLDQLEIQPAPDLVELFGRKRRLLALDDQGRLPLGHCR</sequence>
<feature type="binding site" evidence="4">
    <location>
        <position position="158"/>
    </location>
    <ligand>
        <name>Zn(2+)</name>
        <dbReference type="ChEBI" id="CHEBI:29105"/>
        <label>1</label>
    </ligand>
</feature>
<protein>
    <submittedName>
        <fullName evidence="8">PDEase domain-containing protein</fullName>
    </submittedName>
</protein>
<accession>A0A1I8GLW6</accession>
<dbReference type="InterPro" id="IPR002073">
    <property type="entry name" value="PDEase_catalytic_dom"/>
</dbReference>
<feature type="binding site" evidence="4">
    <location>
        <position position="158"/>
    </location>
    <ligand>
        <name>Zn(2+)</name>
        <dbReference type="ChEBI" id="CHEBI:29105"/>
        <label>2</label>
    </ligand>
</feature>
<feature type="active site" description="Proton donor" evidence="3">
    <location>
        <position position="117"/>
    </location>
</feature>
<name>A0A1I8GLW6_9PLAT</name>
<dbReference type="InterPro" id="IPR036397">
    <property type="entry name" value="RNaseH_sf"/>
</dbReference>
<organism evidence="7 8">
    <name type="scientific">Macrostomum lignano</name>
    <dbReference type="NCBI Taxonomy" id="282301"/>
    <lineage>
        <taxon>Eukaryota</taxon>
        <taxon>Metazoa</taxon>
        <taxon>Spiralia</taxon>
        <taxon>Lophotrochozoa</taxon>
        <taxon>Platyhelminthes</taxon>
        <taxon>Rhabditophora</taxon>
        <taxon>Macrostomorpha</taxon>
        <taxon>Macrostomida</taxon>
        <taxon>Macrostomidae</taxon>
        <taxon>Macrostomum</taxon>
    </lineage>
</organism>
<keyword evidence="1 4" id="KW-0479">Metal-binding</keyword>
<feature type="domain" description="PDEase" evidence="6">
    <location>
        <begin position="26"/>
        <end position="239"/>
    </location>
</feature>
<dbReference type="Gene3D" id="3.30.420.10">
    <property type="entry name" value="Ribonuclease H-like superfamily/Ribonuclease H"/>
    <property type="match status" value="1"/>
</dbReference>